<sequence length="187" mass="21352">MSHSSEKASMIARPTARYIKSKGDGWELVAKAKLPAHAKCIYNLILDTLSWPDWNPLMPKCHVLNGSPILKPHSKASMDIYDRGRGFVHGAKKDRSMKFEVKRLKTKQLDDGRMQYRIVWQTESYHTVTTRRVITVVERSPGGIGCDYSSHERFWGFFAMTAKNMHGQDVLEGARKMAEGLQKYQGH</sequence>
<name>A0A9P7Z916_9HELO</name>
<reference evidence="1" key="1">
    <citation type="journal article" date="2021" name="IMA Fungus">
        <title>Genomic characterization of three marine fungi, including Emericellopsis atlantica sp. nov. with signatures of a generalist lifestyle and marine biomass degradation.</title>
        <authorList>
            <person name="Hagestad O.C."/>
            <person name="Hou L."/>
            <person name="Andersen J.H."/>
            <person name="Hansen E.H."/>
            <person name="Altermark B."/>
            <person name="Li C."/>
            <person name="Kuhnert E."/>
            <person name="Cox R.J."/>
            <person name="Crous P.W."/>
            <person name="Spatafora J.W."/>
            <person name="Lail K."/>
            <person name="Amirebrahimi M."/>
            <person name="Lipzen A."/>
            <person name="Pangilinan J."/>
            <person name="Andreopoulos W."/>
            <person name="Hayes R.D."/>
            <person name="Ng V."/>
            <person name="Grigoriev I.V."/>
            <person name="Jackson S.A."/>
            <person name="Sutton T.D.S."/>
            <person name="Dobson A.D.W."/>
            <person name="Rama T."/>
        </authorList>
    </citation>
    <scope>NUCLEOTIDE SEQUENCE</scope>
    <source>
        <strain evidence="1">TRa3180A</strain>
    </source>
</reference>
<evidence type="ECO:0000313" key="2">
    <source>
        <dbReference type="Proteomes" id="UP000887226"/>
    </source>
</evidence>
<evidence type="ECO:0000313" key="1">
    <source>
        <dbReference type="EMBL" id="KAG9247367.1"/>
    </source>
</evidence>
<dbReference type="SUPFAM" id="SSF55961">
    <property type="entry name" value="Bet v1-like"/>
    <property type="match status" value="1"/>
</dbReference>
<comment type="caution">
    <text evidence="1">The sequence shown here is derived from an EMBL/GenBank/DDBJ whole genome shotgun (WGS) entry which is preliminary data.</text>
</comment>
<proteinExistence type="predicted"/>
<dbReference type="OrthoDB" id="509124at2759"/>
<dbReference type="InterPro" id="IPR023393">
    <property type="entry name" value="START-like_dom_sf"/>
</dbReference>
<dbReference type="EMBL" id="MU253774">
    <property type="protein sequence ID" value="KAG9247367.1"/>
    <property type="molecule type" value="Genomic_DNA"/>
</dbReference>
<protein>
    <submittedName>
        <fullName evidence="1">Uncharacterized protein</fullName>
    </submittedName>
</protein>
<keyword evidence="2" id="KW-1185">Reference proteome</keyword>
<dbReference type="Gene3D" id="3.30.530.20">
    <property type="match status" value="1"/>
</dbReference>
<accession>A0A9P7Z916</accession>
<dbReference type="Proteomes" id="UP000887226">
    <property type="component" value="Unassembled WGS sequence"/>
</dbReference>
<gene>
    <name evidence="1" type="ORF">BJ878DRAFT_190896</name>
</gene>
<organism evidence="1 2">
    <name type="scientific">Calycina marina</name>
    <dbReference type="NCBI Taxonomy" id="1763456"/>
    <lineage>
        <taxon>Eukaryota</taxon>
        <taxon>Fungi</taxon>
        <taxon>Dikarya</taxon>
        <taxon>Ascomycota</taxon>
        <taxon>Pezizomycotina</taxon>
        <taxon>Leotiomycetes</taxon>
        <taxon>Helotiales</taxon>
        <taxon>Pezizellaceae</taxon>
        <taxon>Calycina</taxon>
    </lineage>
</organism>
<dbReference type="AlphaFoldDB" id="A0A9P7Z916"/>